<reference evidence="2 3" key="1">
    <citation type="submission" date="2018-05" db="EMBL/GenBank/DDBJ databases">
        <title>Complete genome sequence of sponge-derived Streptomyces sp. HNM0039.</title>
        <authorList>
            <person name="Huang X."/>
            <person name="Zhou S."/>
        </authorList>
    </citation>
    <scope>NUCLEOTIDE SEQUENCE [LARGE SCALE GENOMIC DNA]</scope>
    <source>
        <strain evidence="2 3">HNM0039</strain>
    </source>
</reference>
<keyword evidence="3" id="KW-1185">Reference proteome</keyword>
<organism evidence="2 3">
    <name type="scientific">Streptomyces tirandamycinicus</name>
    <dbReference type="NCBI Taxonomy" id="2174846"/>
    <lineage>
        <taxon>Bacteria</taxon>
        <taxon>Bacillati</taxon>
        <taxon>Actinomycetota</taxon>
        <taxon>Actinomycetes</taxon>
        <taxon>Kitasatosporales</taxon>
        <taxon>Streptomycetaceae</taxon>
        <taxon>Streptomyces</taxon>
    </lineage>
</organism>
<dbReference type="EMBL" id="CP029188">
    <property type="protein sequence ID" value="AWI27340.1"/>
    <property type="molecule type" value="Genomic_DNA"/>
</dbReference>
<feature type="compositionally biased region" description="Basic and acidic residues" evidence="1">
    <location>
        <begin position="271"/>
        <end position="281"/>
    </location>
</feature>
<sequence length="291" mass="32171">MSRPPGEPVELAQLRGWLRASKGSLTFDSIARWAHASGRPVSTCTLRRALDGRLPTKNTVLAFARGTVHAHARGTADRHAVQAAEQAGEALWEAAASAARPPRPTPRMRYVPGLITTQAGLAKAMNRIRAEAGDPTLEELTARGQGRFSRSTLRRALHGEQLPNELLLTGFADACGASEETTTALLAARRRILAGPRPPAVYPCDIAERAEERRQQDEAARHWLAEPELDWYDQQLRDEEEAEHRRDVAWVDQLTDDELKALQQQAADSAKPGDLRIRLRDLTAQNRATRP</sequence>
<evidence type="ECO:0000313" key="3">
    <source>
        <dbReference type="Proteomes" id="UP000244900"/>
    </source>
</evidence>
<dbReference type="AlphaFoldDB" id="A0A2S1SLR4"/>
<accession>A0A2S1SLR4</accession>
<dbReference type="Proteomes" id="UP000244900">
    <property type="component" value="Chromosome"/>
</dbReference>
<name>A0A2S1SLR4_9ACTN</name>
<proteinExistence type="predicted"/>
<dbReference type="KEGG" id="stir:DDW44_00015"/>
<protein>
    <submittedName>
        <fullName evidence="2">Uncharacterized protein</fullName>
    </submittedName>
</protein>
<gene>
    <name evidence="2" type="ORF">DDW44_00015</name>
</gene>
<evidence type="ECO:0000313" key="2">
    <source>
        <dbReference type="EMBL" id="AWI27340.1"/>
    </source>
</evidence>
<dbReference type="OrthoDB" id="4153402at2"/>
<evidence type="ECO:0000256" key="1">
    <source>
        <dbReference type="SAM" id="MobiDB-lite"/>
    </source>
</evidence>
<feature type="region of interest" description="Disordered" evidence="1">
    <location>
        <begin position="264"/>
        <end position="291"/>
    </location>
</feature>
<dbReference type="RefSeq" id="WP_108905107.1">
    <property type="nucleotide sequence ID" value="NZ_CP029188.1"/>
</dbReference>